<proteinExistence type="predicted"/>
<feature type="region of interest" description="Disordered" evidence="1">
    <location>
        <begin position="140"/>
        <end position="163"/>
    </location>
</feature>
<organism evidence="2">
    <name type="scientific">Ganoderma boninense</name>
    <dbReference type="NCBI Taxonomy" id="34458"/>
    <lineage>
        <taxon>Eukaryota</taxon>
        <taxon>Fungi</taxon>
        <taxon>Dikarya</taxon>
        <taxon>Basidiomycota</taxon>
        <taxon>Agaricomycotina</taxon>
        <taxon>Agaricomycetes</taxon>
        <taxon>Polyporales</taxon>
        <taxon>Polyporaceae</taxon>
        <taxon>Ganoderma</taxon>
    </lineage>
</organism>
<sequence>MIDPLAPRAPTLPPSDHYTESQHDLIQHMLWSTARRESFHEKKREATRAKRVDNRRSKREEYRSCNSAMGRAHTPGAKTPAAAPVATAAANPIACAVGSGTATATANSATPSDLIAGPSTIAGHPSAPVLPFAAPILSGSSSTATVPPAREPSPMLEDGPEPLALVTENPAAPARDPSEDLIDFLDDELDVPLAGVKGKGKEVT</sequence>
<evidence type="ECO:0000256" key="1">
    <source>
        <dbReference type="SAM" id="MobiDB-lite"/>
    </source>
</evidence>
<feature type="region of interest" description="Disordered" evidence="1">
    <location>
        <begin position="1"/>
        <end position="21"/>
    </location>
</feature>
<evidence type="ECO:0000313" key="2">
    <source>
        <dbReference type="EMBL" id="VWP01833.1"/>
    </source>
</evidence>
<dbReference type="AlphaFoldDB" id="A0A5K1K7A1"/>
<feature type="compositionally biased region" description="Basic and acidic residues" evidence="1">
    <location>
        <begin position="35"/>
        <end position="63"/>
    </location>
</feature>
<dbReference type="EMBL" id="LR729703">
    <property type="protein sequence ID" value="VWP01833.1"/>
    <property type="molecule type" value="Genomic_DNA"/>
</dbReference>
<gene>
    <name evidence="2" type="primary">P87033</name>
</gene>
<protein>
    <submittedName>
        <fullName evidence="2">Guanine nucleotide-binding protein alpha-2 subunit</fullName>
    </submittedName>
</protein>
<name>A0A5K1K7A1_9APHY</name>
<reference evidence="2" key="1">
    <citation type="submission" date="2019-10" db="EMBL/GenBank/DDBJ databases">
        <authorList>
            <person name="Nor Muhammad N."/>
        </authorList>
    </citation>
    <scope>NUCLEOTIDE SEQUENCE</scope>
</reference>
<feature type="region of interest" description="Disordered" evidence="1">
    <location>
        <begin position="35"/>
        <end position="79"/>
    </location>
</feature>
<accession>A0A5K1K7A1</accession>